<dbReference type="Proteomes" id="UP001209317">
    <property type="component" value="Unassembled WGS sequence"/>
</dbReference>
<comment type="caution">
    <text evidence="1">The sequence shown here is derived from an EMBL/GenBank/DDBJ whole genome shotgun (WGS) entry which is preliminary data.</text>
</comment>
<gene>
    <name evidence="1" type="ORF">OD355_13835</name>
</gene>
<proteinExistence type="predicted"/>
<reference evidence="1" key="1">
    <citation type="submission" date="2022-10" db="EMBL/GenBank/DDBJ databases">
        <authorList>
            <person name="Kim H.S."/>
            <person name="Kim J.-S."/>
            <person name="Suh M.K."/>
            <person name="Eom M.K."/>
            <person name="Lee J.-S."/>
        </authorList>
    </citation>
    <scope>NUCLEOTIDE SEQUENCE</scope>
    <source>
        <strain evidence="1">LIP-5</strain>
    </source>
</reference>
<dbReference type="EMBL" id="JAOTPL010000057">
    <property type="protein sequence ID" value="MCU7695602.1"/>
    <property type="molecule type" value="Genomic_DNA"/>
</dbReference>
<protein>
    <submittedName>
        <fullName evidence="1">Uncharacterized protein</fullName>
    </submittedName>
</protein>
<keyword evidence="2" id="KW-1185">Reference proteome</keyword>
<organism evidence="1 2">
    <name type="scientific">Haoranjiania flava</name>
    <dbReference type="NCBI Taxonomy" id="1856322"/>
    <lineage>
        <taxon>Bacteria</taxon>
        <taxon>Pseudomonadati</taxon>
        <taxon>Bacteroidota</taxon>
        <taxon>Chitinophagia</taxon>
        <taxon>Chitinophagales</taxon>
        <taxon>Chitinophagaceae</taxon>
        <taxon>Haoranjiania</taxon>
    </lineage>
</organism>
<sequence>MSCRVPHKLFLDYKSPDMASGLQIPKSDKSVIIGLLESNARLSVRGSNARKVIDSPERGYRL</sequence>
<evidence type="ECO:0000313" key="1">
    <source>
        <dbReference type="EMBL" id="MCU7695602.1"/>
    </source>
</evidence>
<accession>A0AAE3IP24</accession>
<dbReference type="RefSeq" id="WP_263039087.1">
    <property type="nucleotide sequence ID" value="NZ_JAOTPL010000057.1"/>
</dbReference>
<name>A0AAE3IP24_9BACT</name>
<dbReference type="AlphaFoldDB" id="A0AAE3IP24"/>
<evidence type="ECO:0000313" key="2">
    <source>
        <dbReference type="Proteomes" id="UP001209317"/>
    </source>
</evidence>